<sequence>MGVLLGALSVASAQCPPVLAASRPVPDFSPRVSPTRLLVPAGMTSVAQCRSTGTVNLPGISRASAFAAAEKR</sequence>
<evidence type="ECO:0000256" key="1">
    <source>
        <dbReference type="SAM" id="SignalP"/>
    </source>
</evidence>
<name>A0A7W8Z626_9ACTN</name>
<dbReference type="EMBL" id="JACHBR010000001">
    <property type="protein sequence ID" value="MBB5628171.1"/>
    <property type="molecule type" value="Genomic_DNA"/>
</dbReference>
<accession>A0A7W8Z626</accession>
<evidence type="ECO:0000313" key="2">
    <source>
        <dbReference type="EMBL" id="MBB5628171.1"/>
    </source>
</evidence>
<keyword evidence="3" id="KW-1185">Reference proteome</keyword>
<reference evidence="2 3" key="1">
    <citation type="submission" date="2020-08" db="EMBL/GenBank/DDBJ databases">
        <title>Sequencing the genomes of 1000 actinobacteria strains.</title>
        <authorList>
            <person name="Klenk H.-P."/>
        </authorList>
    </citation>
    <scope>NUCLEOTIDE SEQUENCE [LARGE SCALE GENOMIC DNA]</scope>
    <source>
        <strain evidence="2 3">DSM 45790</strain>
    </source>
</reference>
<dbReference type="Proteomes" id="UP000588112">
    <property type="component" value="Unassembled WGS sequence"/>
</dbReference>
<feature type="chain" id="PRO_5030626237" evidence="1">
    <location>
        <begin position="21"/>
        <end position="72"/>
    </location>
</feature>
<proteinExistence type="predicted"/>
<evidence type="ECO:0000313" key="3">
    <source>
        <dbReference type="Proteomes" id="UP000588112"/>
    </source>
</evidence>
<feature type="signal peptide" evidence="1">
    <location>
        <begin position="1"/>
        <end position="20"/>
    </location>
</feature>
<dbReference type="AlphaFoldDB" id="A0A7W8Z626"/>
<keyword evidence="1" id="KW-0732">Signal</keyword>
<comment type="caution">
    <text evidence="2">The sequence shown here is derived from an EMBL/GenBank/DDBJ whole genome shotgun (WGS) entry which is preliminary data.</text>
</comment>
<protein>
    <submittedName>
        <fullName evidence="2">Uncharacterized protein</fullName>
    </submittedName>
</protein>
<organism evidence="2 3">
    <name type="scientific">Sphaerisporangium krabiense</name>
    <dbReference type="NCBI Taxonomy" id="763782"/>
    <lineage>
        <taxon>Bacteria</taxon>
        <taxon>Bacillati</taxon>
        <taxon>Actinomycetota</taxon>
        <taxon>Actinomycetes</taxon>
        <taxon>Streptosporangiales</taxon>
        <taxon>Streptosporangiaceae</taxon>
        <taxon>Sphaerisporangium</taxon>
    </lineage>
</organism>
<gene>
    <name evidence="2" type="ORF">BJ981_003870</name>
</gene>